<gene>
    <name evidence="2" type="ORF">Tcan_09746</name>
</gene>
<dbReference type="EMBL" id="JPKZ01001747">
    <property type="protein sequence ID" value="KHN80389.1"/>
    <property type="molecule type" value="Genomic_DNA"/>
</dbReference>
<organism evidence="2 3">
    <name type="scientific">Toxocara canis</name>
    <name type="common">Canine roundworm</name>
    <dbReference type="NCBI Taxonomy" id="6265"/>
    <lineage>
        <taxon>Eukaryota</taxon>
        <taxon>Metazoa</taxon>
        <taxon>Ecdysozoa</taxon>
        <taxon>Nematoda</taxon>
        <taxon>Chromadorea</taxon>
        <taxon>Rhabditida</taxon>
        <taxon>Spirurina</taxon>
        <taxon>Ascaridomorpha</taxon>
        <taxon>Ascaridoidea</taxon>
        <taxon>Toxocaridae</taxon>
        <taxon>Toxocara</taxon>
    </lineage>
</organism>
<accession>A0A0B2VG07</accession>
<reference evidence="2 3" key="1">
    <citation type="submission" date="2014-11" db="EMBL/GenBank/DDBJ databases">
        <title>Genetic blueprint of the zoonotic pathogen Toxocara canis.</title>
        <authorList>
            <person name="Zhu X.-Q."/>
            <person name="Korhonen P.K."/>
            <person name="Cai H."/>
            <person name="Young N.D."/>
            <person name="Nejsum P."/>
            <person name="von Samson-Himmelstjerna G."/>
            <person name="Boag P.R."/>
            <person name="Tan P."/>
            <person name="Li Q."/>
            <person name="Min J."/>
            <person name="Yang Y."/>
            <person name="Wang X."/>
            <person name="Fang X."/>
            <person name="Hall R.S."/>
            <person name="Hofmann A."/>
            <person name="Sternberg P.W."/>
            <person name="Jex A.R."/>
            <person name="Gasser R.B."/>
        </authorList>
    </citation>
    <scope>NUCLEOTIDE SEQUENCE [LARGE SCALE GENOMIC DNA]</scope>
    <source>
        <strain evidence="2">PN_DK_2014</strain>
    </source>
</reference>
<feature type="compositionally biased region" description="Polar residues" evidence="1">
    <location>
        <begin position="154"/>
        <end position="172"/>
    </location>
</feature>
<proteinExistence type="predicted"/>
<protein>
    <submittedName>
        <fullName evidence="2">Uncharacterized protein</fullName>
    </submittedName>
</protein>
<comment type="caution">
    <text evidence="2">The sequence shown here is derived from an EMBL/GenBank/DDBJ whole genome shotgun (WGS) entry which is preliminary data.</text>
</comment>
<dbReference type="Proteomes" id="UP000031036">
    <property type="component" value="Unassembled WGS sequence"/>
</dbReference>
<evidence type="ECO:0000313" key="3">
    <source>
        <dbReference type="Proteomes" id="UP000031036"/>
    </source>
</evidence>
<evidence type="ECO:0000256" key="1">
    <source>
        <dbReference type="SAM" id="MobiDB-lite"/>
    </source>
</evidence>
<keyword evidence="3" id="KW-1185">Reference proteome</keyword>
<dbReference type="STRING" id="6265.A0A0B2VG07"/>
<dbReference type="AlphaFoldDB" id="A0A0B2VG07"/>
<evidence type="ECO:0000313" key="2">
    <source>
        <dbReference type="EMBL" id="KHN80389.1"/>
    </source>
</evidence>
<feature type="region of interest" description="Disordered" evidence="1">
    <location>
        <begin position="145"/>
        <end position="176"/>
    </location>
</feature>
<dbReference type="OrthoDB" id="2116030at2759"/>
<name>A0A0B2VG07_TOXCA</name>
<sequence>MRSLKFFYERSKAAIFSFSSFAAKKTLVVGTASSWSWLKRFFAFVRSQSPFALERYKPSAGSVQSVLKPISGSVEQLKSVADNGEQREVLLQSNRSSVHSFARSSLLRTSEQSTEMRRSALSLAAQVRVPMIKFLGARLPRPRFDPASLPPIPTSSTAASYATPDSQLSSSPPVGKIPRGQSIEEWQLPLRFRRQPISEEECAAINVPCWSVDLMSYGCQIARQICKVTTDMCARVWEVVLLTIDKYA</sequence>